<evidence type="ECO:0000256" key="2">
    <source>
        <dbReference type="ARBA" id="ARBA00022676"/>
    </source>
</evidence>
<dbReference type="InterPro" id="IPR002213">
    <property type="entry name" value="UDP_glucos_trans"/>
</dbReference>
<proteinExistence type="inferred from homology"/>
<dbReference type="Gene3D" id="3.40.50.2000">
    <property type="entry name" value="Glycogen Phosphorylase B"/>
    <property type="match status" value="2"/>
</dbReference>
<dbReference type="Proteomes" id="UP001165269">
    <property type="component" value="Unassembled WGS sequence"/>
</dbReference>
<dbReference type="CDD" id="cd03784">
    <property type="entry name" value="GT1_Gtf-like"/>
    <property type="match status" value="1"/>
</dbReference>
<comment type="similarity">
    <text evidence="1">Belongs to the glycosyltransferase 28 family.</text>
</comment>
<gene>
    <name evidence="7" type="ORF">MQP27_28510</name>
</gene>
<dbReference type="PANTHER" id="PTHR48050">
    <property type="entry name" value="STEROL 3-BETA-GLUCOSYLTRANSFERASE"/>
    <property type="match status" value="1"/>
</dbReference>
<dbReference type="Pfam" id="PF06722">
    <property type="entry name" value="EryCIII-like_C"/>
    <property type="match status" value="1"/>
</dbReference>
<keyword evidence="8" id="KW-1185">Reference proteome</keyword>
<name>A0ABS9YCS1_9ACTN</name>
<evidence type="ECO:0000313" key="8">
    <source>
        <dbReference type="Proteomes" id="UP001165269"/>
    </source>
</evidence>
<keyword evidence="3" id="KW-0808">Transferase</keyword>
<dbReference type="SUPFAM" id="SSF53756">
    <property type="entry name" value="UDP-Glycosyltransferase/glycogen phosphorylase"/>
    <property type="match status" value="1"/>
</dbReference>
<dbReference type="EMBL" id="JALDAY010000009">
    <property type="protein sequence ID" value="MCI3275031.1"/>
    <property type="molecule type" value="Genomic_DNA"/>
</dbReference>
<feature type="region of interest" description="Disordered" evidence="4">
    <location>
        <begin position="47"/>
        <end position="77"/>
    </location>
</feature>
<dbReference type="InterPro" id="IPR048284">
    <property type="entry name" value="EryCIII-like_N"/>
</dbReference>
<evidence type="ECO:0000259" key="5">
    <source>
        <dbReference type="Pfam" id="PF06722"/>
    </source>
</evidence>
<keyword evidence="2" id="KW-0328">Glycosyltransferase</keyword>
<accession>A0ABS9YCS1</accession>
<evidence type="ECO:0000256" key="4">
    <source>
        <dbReference type="SAM" id="MobiDB-lite"/>
    </source>
</evidence>
<dbReference type="RefSeq" id="WP_242768807.1">
    <property type="nucleotide sequence ID" value="NZ_JALDAY010000009.1"/>
</dbReference>
<feature type="region of interest" description="Disordered" evidence="4">
    <location>
        <begin position="391"/>
        <end position="414"/>
    </location>
</feature>
<dbReference type="PANTHER" id="PTHR48050:SF13">
    <property type="entry name" value="STEROL 3-BETA-GLUCOSYLTRANSFERASE UGT80A2"/>
    <property type="match status" value="1"/>
</dbReference>
<feature type="domain" description="Erythromycin biosynthesis protein CIII-like C-terminal" evidence="5">
    <location>
        <begin position="245"/>
        <end position="389"/>
    </location>
</feature>
<protein>
    <submittedName>
        <fullName evidence="7">DUF1205 domain-containing protein</fullName>
    </submittedName>
</protein>
<reference evidence="7" key="1">
    <citation type="submission" date="2022-03" db="EMBL/GenBank/DDBJ databases">
        <title>Streptomyces 7R015 and 7R016 isolated from Barleria lupulina in Thailand.</title>
        <authorList>
            <person name="Kanchanasin P."/>
            <person name="Phongsopitanun W."/>
            <person name="Tanasupawat S."/>
        </authorList>
    </citation>
    <scope>NUCLEOTIDE SEQUENCE</scope>
    <source>
        <strain evidence="7">7R015</strain>
    </source>
</reference>
<dbReference type="Pfam" id="PF21036">
    <property type="entry name" value="EryCIII-like_N"/>
    <property type="match status" value="1"/>
</dbReference>
<organism evidence="7 8">
    <name type="scientific">Streptomyces cylindrosporus</name>
    <dbReference type="NCBI Taxonomy" id="2927583"/>
    <lineage>
        <taxon>Bacteria</taxon>
        <taxon>Bacillati</taxon>
        <taxon>Actinomycetota</taxon>
        <taxon>Actinomycetes</taxon>
        <taxon>Kitasatosporales</taxon>
        <taxon>Streptomycetaceae</taxon>
        <taxon>Streptomyces</taxon>
    </lineage>
</organism>
<feature type="domain" description="Erythromycin biosynthesis protein CIII-like N-terminal" evidence="6">
    <location>
        <begin position="93"/>
        <end position="221"/>
    </location>
</feature>
<evidence type="ECO:0000313" key="7">
    <source>
        <dbReference type="EMBL" id="MCI3275031.1"/>
    </source>
</evidence>
<evidence type="ECO:0000256" key="3">
    <source>
        <dbReference type="ARBA" id="ARBA00022679"/>
    </source>
</evidence>
<sequence>MRVLIVGLVPTHVMTMVPLAWALRAAGHEVLVSAPAPVVERAAGAGVSGAAVNPPPGRKLGRSAPPSGPAATGQAGAGPDWALMEERWRQRVDGVLDEHLATARAWRPDLVLCDPIEFSGLIVAAALGVPAVVHRWGPDEVGSRTVPRAVAALAETAARHGVPDGPVHPALILDPCPPSLQCADAAPAQPVRYVPFNGAGPLPSWVKRLGPAARRVCVSFGSDSPLLTAPGVWDDLMHGLTSVPDLEAIVTAAPGDGVTVPPGVLTPGPVPLDLFLGSCTALMHHGGAGTALTGLAFGLPQLVPLPSEPNPTWTVVGRRLTERGAGLMPDLHGRGAPQPPAGGYDPKAVRTALEELLTTPSYGETAQELAQEIREQPTPTALVPLLTELAANPPAPVTGPAAPPATAPTPPTTH</sequence>
<feature type="compositionally biased region" description="Pro residues" evidence="4">
    <location>
        <begin position="393"/>
        <end position="414"/>
    </location>
</feature>
<dbReference type="InterPro" id="IPR010610">
    <property type="entry name" value="EryCIII-like_C"/>
</dbReference>
<evidence type="ECO:0000259" key="6">
    <source>
        <dbReference type="Pfam" id="PF21036"/>
    </source>
</evidence>
<evidence type="ECO:0000256" key="1">
    <source>
        <dbReference type="ARBA" id="ARBA00006962"/>
    </source>
</evidence>
<comment type="caution">
    <text evidence="7">The sequence shown here is derived from an EMBL/GenBank/DDBJ whole genome shotgun (WGS) entry which is preliminary data.</text>
</comment>
<dbReference type="InterPro" id="IPR050426">
    <property type="entry name" value="Glycosyltransferase_28"/>
</dbReference>